<dbReference type="InterPro" id="IPR036953">
    <property type="entry name" value="GreA/GreB_C_sf"/>
</dbReference>
<comment type="similarity">
    <text evidence="4">Belongs to the GreA/GreB family. GreB subfamily.</text>
</comment>
<dbReference type="GO" id="GO:0032784">
    <property type="term" value="P:regulation of DNA-templated transcription elongation"/>
    <property type="evidence" value="ECO:0007669"/>
    <property type="project" value="UniProtKB-UniRule"/>
</dbReference>
<feature type="domain" description="Transcription elongation factor GreA/GreB N-terminal" evidence="6">
    <location>
        <begin position="13"/>
        <end position="82"/>
    </location>
</feature>
<dbReference type="InterPro" id="IPR028624">
    <property type="entry name" value="Tscrpt_elong_fac_GreA/B"/>
</dbReference>
<evidence type="ECO:0000256" key="4">
    <source>
        <dbReference type="HAMAP-Rule" id="MF_00930"/>
    </source>
</evidence>
<feature type="domain" description="Transcription elongation factor GreA/GreB C-terminal" evidence="5">
    <location>
        <begin position="89"/>
        <end position="163"/>
    </location>
</feature>
<dbReference type="Gene3D" id="1.10.287.180">
    <property type="entry name" value="Transcription elongation factor, GreA/GreB, N-terminal domain"/>
    <property type="match status" value="1"/>
</dbReference>
<sequence length="167" mass="19855">MSIKKEHGVKTNLITREGYLQLQQEHTYLWNVKRPEITKIVSWAASLGDRSENADYQYNKRLLRQIDRRVRYLRKRIPDLKIIDYSPVQDGKVFFGAWVEIENEQGEIKKFKIVGPDEIYERKDYISIDSPMARALLKKQVDDEFDVITPQGKKQWYVNSINYQKNS</sequence>
<keyword evidence="3 4" id="KW-0804">Transcription</keyword>
<dbReference type="InterPro" id="IPR018151">
    <property type="entry name" value="TF_GreA/GreB_CS"/>
</dbReference>
<keyword evidence="7" id="KW-0251">Elongation factor</keyword>
<evidence type="ECO:0000256" key="3">
    <source>
        <dbReference type="ARBA" id="ARBA00023163"/>
    </source>
</evidence>
<dbReference type="Proteomes" id="UP000065261">
    <property type="component" value="Chromosome I"/>
</dbReference>
<evidence type="ECO:0000313" key="7">
    <source>
        <dbReference type="EMBL" id="ALS34379.1"/>
    </source>
</evidence>
<dbReference type="Gene3D" id="3.10.50.30">
    <property type="entry name" value="Transcription elongation factor, GreA/GreB, C-terminal domain"/>
    <property type="match status" value="1"/>
</dbReference>
<dbReference type="FunFam" id="3.10.50.30:FF:000001">
    <property type="entry name" value="Transcription elongation factor GreA"/>
    <property type="match status" value="1"/>
</dbReference>
<dbReference type="InterPro" id="IPR001437">
    <property type="entry name" value="Tscrpt_elong_fac_GreA/B_C"/>
</dbReference>
<evidence type="ECO:0000256" key="1">
    <source>
        <dbReference type="ARBA" id="ARBA00023015"/>
    </source>
</evidence>
<name>A0A0U2WR71_9GAMM</name>
<dbReference type="PANTHER" id="PTHR30437:SF6">
    <property type="entry name" value="TRANSCRIPTION ELONGATION FACTOR GREB"/>
    <property type="match status" value="1"/>
</dbReference>
<dbReference type="GO" id="GO:0006354">
    <property type="term" value="P:DNA-templated transcription elongation"/>
    <property type="evidence" value="ECO:0007669"/>
    <property type="project" value="TreeGrafter"/>
</dbReference>
<dbReference type="SUPFAM" id="SSF46557">
    <property type="entry name" value="GreA transcript cleavage protein, N-terminal domain"/>
    <property type="match status" value="1"/>
</dbReference>
<dbReference type="InterPro" id="IPR036805">
    <property type="entry name" value="Tscrpt_elong_fac_GreA/B_N_sf"/>
</dbReference>
<dbReference type="Pfam" id="PF03449">
    <property type="entry name" value="GreA_GreB_N"/>
    <property type="match status" value="1"/>
</dbReference>
<comment type="function">
    <text evidence="4">Necessary for efficient RNA polymerase transcription elongation past template-encoded arresting sites. The arresting sites in DNA have the property of trapping a certain fraction of elongating RNA polymerases that pass through, resulting in locked ternary complexes. Cleavage of the nascent transcript by cleavage factors such as GreA or GreB allows the resumption of elongation from the new 3'terminus. GreB releases sequences of up to 9 nucleotides in length.</text>
</comment>
<dbReference type="InterPro" id="IPR022691">
    <property type="entry name" value="Tscrpt_elong_fac_GreA/B_N"/>
</dbReference>
<dbReference type="PANTHER" id="PTHR30437">
    <property type="entry name" value="TRANSCRIPTION ELONGATION FACTOR GREA"/>
    <property type="match status" value="1"/>
</dbReference>
<dbReference type="Pfam" id="PF01272">
    <property type="entry name" value="GreA_GreB"/>
    <property type="match status" value="1"/>
</dbReference>
<dbReference type="AlphaFoldDB" id="A0A0U2WR71"/>
<gene>
    <name evidence="4 7" type="primary">greB</name>
    <name evidence="7" type="ORF">PTRA_a3399</name>
</gene>
<protein>
    <recommendedName>
        <fullName evidence="4">Transcription elongation factor GreB</fullName>
    </recommendedName>
    <alternativeName>
        <fullName evidence="4">Transcript cleavage factor GreB</fullName>
    </alternativeName>
</protein>
<dbReference type="GO" id="GO:0070063">
    <property type="term" value="F:RNA polymerase binding"/>
    <property type="evidence" value="ECO:0007669"/>
    <property type="project" value="InterPro"/>
</dbReference>
<dbReference type="HAMAP" id="MF_00105">
    <property type="entry name" value="GreA_GreB"/>
    <property type="match status" value="1"/>
</dbReference>
<evidence type="ECO:0000259" key="5">
    <source>
        <dbReference type="Pfam" id="PF01272"/>
    </source>
</evidence>
<dbReference type="InterPro" id="IPR006358">
    <property type="entry name" value="Tscrpt_elong_fac_GreB"/>
</dbReference>
<dbReference type="NCBIfam" id="TIGR01461">
    <property type="entry name" value="greB"/>
    <property type="match status" value="1"/>
</dbReference>
<dbReference type="NCBIfam" id="NF002506">
    <property type="entry name" value="PRK01885.1"/>
    <property type="match status" value="1"/>
</dbReference>
<reference evidence="7 8" key="1">
    <citation type="submission" date="2015-03" db="EMBL/GenBank/DDBJ databases">
        <authorList>
            <person name="Murphy D."/>
        </authorList>
    </citation>
    <scope>NUCLEOTIDE SEQUENCE [LARGE SCALE GENOMIC DNA]</scope>
    <source>
        <strain evidence="7 8">KMM 520</strain>
    </source>
</reference>
<accession>A0A0U2WR71</accession>
<dbReference type="EMBL" id="CP011034">
    <property type="protein sequence ID" value="ALS34379.1"/>
    <property type="molecule type" value="Genomic_DNA"/>
</dbReference>
<evidence type="ECO:0000313" key="8">
    <source>
        <dbReference type="Proteomes" id="UP000065261"/>
    </source>
</evidence>
<dbReference type="SUPFAM" id="SSF54534">
    <property type="entry name" value="FKBP-like"/>
    <property type="match status" value="1"/>
</dbReference>
<dbReference type="HAMAP" id="MF_00930">
    <property type="entry name" value="GreB"/>
    <property type="match status" value="1"/>
</dbReference>
<dbReference type="GO" id="GO:0003677">
    <property type="term" value="F:DNA binding"/>
    <property type="evidence" value="ECO:0007669"/>
    <property type="project" value="UniProtKB-UniRule"/>
</dbReference>
<dbReference type="PIRSF" id="PIRSF006092">
    <property type="entry name" value="GreA_GreB"/>
    <property type="match status" value="1"/>
</dbReference>
<keyword evidence="7" id="KW-0648">Protein biosynthesis</keyword>
<proteinExistence type="inferred from homology"/>
<dbReference type="InterPro" id="IPR023459">
    <property type="entry name" value="Tscrpt_elong_fac_GreA/B_fam"/>
</dbReference>
<dbReference type="KEGG" id="ptn:PTRA_a3399"/>
<dbReference type="PROSITE" id="PS00829">
    <property type="entry name" value="GREAB_1"/>
    <property type="match status" value="1"/>
</dbReference>
<dbReference type="PATRIC" id="fig|1315283.4.peg.2967"/>
<dbReference type="GO" id="GO:0003746">
    <property type="term" value="F:translation elongation factor activity"/>
    <property type="evidence" value="ECO:0007669"/>
    <property type="project" value="UniProtKB-KW"/>
</dbReference>
<keyword evidence="2 4" id="KW-0238">DNA-binding</keyword>
<keyword evidence="1 4" id="KW-0805">Transcription regulation</keyword>
<dbReference type="FunFam" id="1.10.287.180:FF:000001">
    <property type="entry name" value="Transcription elongation factor GreA"/>
    <property type="match status" value="1"/>
</dbReference>
<organism evidence="7">
    <name type="scientific">Pseudoalteromonas translucida KMM 520</name>
    <dbReference type="NCBI Taxonomy" id="1315283"/>
    <lineage>
        <taxon>Bacteria</taxon>
        <taxon>Pseudomonadati</taxon>
        <taxon>Pseudomonadota</taxon>
        <taxon>Gammaproteobacteria</taxon>
        <taxon>Alteromonadales</taxon>
        <taxon>Pseudoalteromonadaceae</taxon>
        <taxon>Pseudoalteromonas</taxon>
    </lineage>
</organism>
<dbReference type="PROSITE" id="PS00830">
    <property type="entry name" value="GREAB_2"/>
    <property type="match status" value="1"/>
</dbReference>
<evidence type="ECO:0000259" key="6">
    <source>
        <dbReference type="Pfam" id="PF03449"/>
    </source>
</evidence>
<evidence type="ECO:0000256" key="2">
    <source>
        <dbReference type="ARBA" id="ARBA00023125"/>
    </source>
</evidence>